<dbReference type="PRINTS" id="PR01797">
    <property type="entry name" value="SAPOSIN"/>
</dbReference>
<evidence type="ECO:0000313" key="5">
    <source>
        <dbReference type="EMBL" id="CAL5133647.1"/>
    </source>
</evidence>
<dbReference type="PANTHER" id="PTHR11480">
    <property type="entry name" value="SAPOSIN-RELATED"/>
    <property type="match status" value="1"/>
</dbReference>
<evidence type="ECO:0000256" key="2">
    <source>
        <dbReference type="ARBA" id="ARBA00023180"/>
    </source>
</evidence>
<keyword evidence="1" id="KW-1015">Disulfide bond</keyword>
<evidence type="ECO:0000256" key="3">
    <source>
        <dbReference type="SAM" id="MobiDB-lite"/>
    </source>
</evidence>
<protein>
    <recommendedName>
        <fullName evidence="4">Saposin B-type domain-containing protein</fullName>
    </recommendedName>
</protein>
<dbReference type="InterPro" id="IPR051428">
    <property type="entry name" value="Sphingo_Act-Surfact_Prot"/>
</dbReference>
<dbReference type="Proteomes" id="UP001497525">
    <property type="component" value="Unassembled WGS sequence"/>
</dbReference>
<reference evidence="5" key="1">
    <citation type="submission" date="2024-06" db="EMBL/GenBank/DDBJ databases">
        <authorList>
            <person name="Liu X."/>
            <person name="Lenzi L."/>
            <person name="Haldenby T S."/>
            <person name="Uol C."/>
        </authorList>
    </citation>
    <scope>NUCLEOTIDE SEQUENCE</scope>
</reference>
<gene>
    <name evidence="5" type="ORF">CDAUBV1_LOCUS6908</name>
</gene>
<dbReference type="InterPro" id="IPR008139">
    <property type="entry name" value="SaposinB_dom"/>
</dbReference>
<accession>A0AAV2T802</accession>
<feature type="domain" description="Saposin B-type" evidence="4">
    <location>
        <begin position="162"/>
        <end position="246"/>
    </location>
</feature>
<feature type="domain" description="Saposin B-type" evidence="4">
    <location>
        <begin position="278"/>
        <end position="358"/>
    </location>
</feature>
<dbReference type="PROSITE" id="PS50015">
    <property type="entry name" value="SAP_B"/>
    <property type="match status" value="3"/>
</dbReference>
<dbReference type="InterPro" id="IPR008138">
    <property type="entry name" value="SapB_2"/>
</dbReference>
<feature type="region of interest" description="Disordered" evidence="3">
    <location>
        <begin position="389"/>
        <end position="425"/>
    </location>
</feature>
<evidence type="ECO:0000256" key="1">
    <source>
        <dbReference type="ARBA" id="ARBA00023157"/>
    </source>
</evidence>
<dbReference type="Pfam" id="PF05184">
    <property type="entry name" value="SapB_1"/>
    <property type="match status" value="1"/>
</dbReference>
<dbReference type="InterPro" id="IPR007856">
    <property type="entry name" value="SapB_1"/>
</dbReference>
<dbReference type="SMART" id="SM00741">
    <property type="entry name" value="SapB"/>
    <property type="match status" value="3"/>
</dbReference>
<proteinExistence type="predicted"/>
<dbReference type="SUPFAM" id="SSF47862">
    <property type="entry name" value="Saposin"/>
    <property type="match status" value="3"/>
</dbReference>
<comment type="caution">
    <text evidence="5">The sequence shown here is derived from an EMBL/GenBank/DDBJ whole genome shotgun (WGS) entry which is preliminary data.</text>
</comment>
<dbReference type="Gene3D" id="1.10.225.10">
    <property type="entry name" value="Saposin-like"/>
    <property type="match status" value="3"/>
</dbReference>
<evidence type="ECO:0000313" key="6">
    <source>
        <dbReference type="Proteomes" id="UP001497525"/>
    </source>
</evidence>
<dbReference type="GO" id="GO:0005764">
    <property type="term" value="C:lysosome"/>
    <property type="evidence" value="ECO:0007669"/>
    <property type="project" value="InterPro"/>
</dbReference>
<evidence type="ECO:0000259" key="4">
    <source>
        <dbReference type="PROSITE" id="PS50015"/>
    </source>
</evidence>
<name>A0AAV2T802_CALDB</name>
<dbReference type="GO" id="GO:0006665">
    <property type="term" value="P:sphingolipid metabolic process"/>
    <property type="evidence" value="ECO:0007669"/>
    <property type="project" value="InterPro"/>
</dbReference>
<dbReference type="AlphaFoldDB" id="A0AAV2T802"/>
<dbReference type="GO" id="GO:0016020">
    <property type="term" value="C:membrane"/>
    <property type="evidence" value="ECO:0007669"/>
    <property type="project" value="GOC"/>
</dbReference>
<feature type="compositionally biased region" description="Basic and acidic residues" evidence="3">
    <location>
        <begin position="399"/>
        <end position="409"/>
    </location>
</feature>
<keyword evidence="2" id="KW-0325">Glycoprotein</keyword>
<dbReference type="EMBL" id="CAXLJL010000157">
    <property type="protein sequence ID" value="CAL5133647.1"/>
    <property type="molecule type" value="Genomic_DNA"/>
</dbReference>
<feature type="domain" description="Saposin B-type" evidence="4">
    <location>
        <begin position="70"/>
        <end position="150"/>
    </location>
</feature>
<organism evidence="5 6">
    <name type="scientific">Calicophoron daubneyi</name>
    <name type="common">Rumen fluke</name>
    <name type="synonym">Paramphistomum daubneyi</name>
    <dbReference type="NCBI Taxonomy" id="300641"/>
    <lineage>
        <taxon>Eukaryota</taxon>
        <taxon>Metazoa</taxon>
        <taxon>Spiralia</taxon>
        <taxon>Lophotrochozoa</taxon>
        <taxon>Platyhelminthes</taxon>
        <taxon>Trematoda</taxon>
        <taxon>Digenea</taxon>
        <taxon>Plagiorchiida</taxon>
        <taxon>Pronocephalata</taxon>
        <taxon>Paramphistomoidea</taxon>
        <taxon>Paramphistomidae</taxon>
        <taxon>Calicophoron</taxon>
    </lineage>
</organism>
<dbReference type="InterPro" id="IPR008373">
    <property type="entry name" value="Saposin"/>
</dbReference>
<dbReference type="InterPro" id="IPR011001">
    <property type="entry name" value="Saposin-like"/>
</dbReference>
<dbReference type="Pfam" id="PF03489">
    <property type="entry name" value="SapB_2"/>
    <property type="match status" value="2"/>
</dbReference>
<sequence length="425" mass="47454">MGWMSSTVLFSPESMCKEIVHIDMAAFFDLMAHDLDADSLCQELGTCPRPWKMDMMVESTMDRKTDALESPVGCSMCKSAVEMLKTLVTQNGTIEKLENVIYELCEMTGKHSSQCKAYVKEYLPLIIKLLKNGLDAKTVCQNIGLCERPEAPPVVKDTRKRSRLGCSVCKSIVEALTVLVAQNKSIEEMEHLMNKLCDLTGKYADICKQYIKEYLPRMIELLEKKLDAQTVCESLVRSFDECLAHFIHGGLESHGSFSIFPPFLACIFLLLGNTPVSLFVACPLCIRILRTLKNETGPYPSFASTSRAVTRVCSTTGKLMTDCLRIVDGNERAIAMGLARYENETAICKSIHICPPHYTEDPEEATEVDDKESAAMKRCAQIFMEESWSETSPVTPFEKSAEHDADPLTKTDGTVDPLLFYPGKQ</sequence>